<proteinExistence type="predicted"/>
<reference evidence="3 4" key="1">
    <citation type="submission" date="2022-05" db="EMBL/GenBank/DDBJ databases">
        <title>Chromosome-level reference genomes for two strains of Caenorhabditis briggsae: an improved platform for comparative genomics.</title>
        <authorList>
            <person name="Stevens L."/>
            <person name="Andersen E.C."/>
        </authorList>
    </citation>
    <scope>NUCLEOTIDE SEQUENCE [LARGE SCALE GENOMIC DNA]</scope>
    <source>
        <strain evidence="3">QX1410_ONT</strain>
        <tissue evidence="3">Whole-organism</tissue>
    </source>
</reference>
<evidence type="ECO:0000256" key="2">
    <source>
        <dbReference type="SAM" id="SignalP"/>
    </source>
</evidence>
<dbReference type="Proteomes" id="UP000827892">
    <property type="component" value="Chromosome I"/>
</dbReference>
<dbReference type="EMBL" id="CP090891">
    <property type="protein sequence ID" value="ULU13822.1"/>
    <property type="molecule type" value="Genomic_DNA"/>
</dbReference>
<gene>
    <name evidence="3" type="ORF">L3Y34_016370</name>
</gene>
<dbReference type="AlphaFoldDB" id="A0AAE9DW44"/>
<evidence type="ECO:0000313" key="3">
    <source>
        <dbReference type="EMBL" id="ULU13822.1"/>
    </source>
</evidence>
<name>A0AAE9DW44_CAEBR</name>
<keyword evidence="2" id="KW-0732">Signal</keyword>
<organism evidence="3 4">
    <name type="scientific">Caenorhabditis briggsae</name>
    <dbReference type="NCBI Taxonomy" id="6238"/>
    <lineage>
        <taxon>Eukaryota</taxon>
        <taxon>Metazoa</taxon>
        <taxon>Ecdysozoa</taxon>
        <taxon>Nematoda</taxon>
        <taxon>Chromadorea</taxon>
        <taxon>Rhabditida</taxon>
        <taxon>Rhabditina</taxon>
        <taxon>Rhabditomorpha</taxon>
        <taxon>Rhabditoidea</taxon>
        <taxon>Rhabditidae</taxon>
        <taxon>Peloderinae</taxon>
        <taxon>Caenorhabditis</taxon>
    </lineage>
</organism>
<evidence type="ECO:0000313" key="4">
    <source>
        <dbReference type="Proteomes" id="UP000827892"/>
    </source>
</evidence>
<evidence type="ECO:0000256" key="1">
    <source>
        <dbReference type="SAM" id="MobiDB-lite"/>
    </source>
</evidence>
<accession>A0AAE9DW44</accession>
<feature type="chain" id="PRO_5042145416" evidence="2">
    <location>
        <begin position="17"/>
        <end position="92"/>
    </location>
</feature>
<protein>
    <submittedName>
        <fullName evidence="3">Uncharacterized protein</fullName>
    </submittedName>
</protein>
<sequence>MKFFFLIALLATVVYSTRMETQVNTGGEAGSAGIESQTKMDKRLGHQSDAQANIHSMGKRAEMETKMSTGPGAETHTQMDTGDQQMSAQAET</sequence>
<feature type="region of interest" description="Disordered" evidence="1">
    <location>
        <begin position="22"/>
        <end position="92"/>
    </location>
</feature>
<feature type="signal peptide" evidence="2">
    <location>
        <begin position="1"/>
        <end position="16"/>
    </location>
</feature>
<feature type="compositionally biased region" description="Polar residues" evidence="1">
    <location>
        <begin position="75"/>
        <end position="92"/>
    </location>
</feature>